<evidence type="ECO:0000256" key="6">
    <source>
        <dbReference type="ARBA" id="ARBA00004555"/>
    </source>
</evidence>
<dbReference type="FunFam" id="3.40.50.300:FF:000172">
    <property type="entry name" value="Dynamin-1-like protein isoform 1"/>
    <property type="match status" value="1"/>
</dbReference>
<evidence type="ECO:0000256" key="3">
    <source>
        <dbReference type="ARBA" id="ARBA00004432"/>
    </source>
</evidence>
<evidence type="ECO:0000256" key="16">
    <source>
        <dbReference type="ARBA" id="ARBA00023108"/>
    </source>
</evidence>
<dbReference type="InterPro" id="IPR022812">
    <property type="entry name" value="Dynamin"/>
</dbReference>
<feature type="compositionally biased region" description="Basic and acidic residues" evidence="26">
    <location>
        <begin position="575"/>
        <end position="587"/>
    </location>
</feature>
<dbReference type="GO" id="GO:0000266">
    <property type="term" value="P:mitochondrial fission"/>
    <property type="evidence" value="ECO:0007669"/>
    <property type="project" value="TreeGrafter"/>
</dbReference>
<evidence type="ECO:0000256" key="2">
    <source>
        <dbReference type="ARBA" id="ARBA00004275"/>
    </source>
</evidence>
<keyword evidence="23" id="KW-0968">Cytoplasmic vesicle</keyword>
<dbReference type="FunFam" id="1.20.120.1240:FF:000001">
    <property type="entry name" value="Dynamin 1 like"/>
    <property type="match status" value="1"/>
</dbReference>
<evidence type="ECO:0000256" key="20">
    <source>
        <dbReference type="ARBA" id="ARBA00023136"/>
    </source>
</evidence>
<dbReference type="CTD" id="10059"/>
<dbReference type="GO" id="GO:0048312">
    <property type="term" value="P:intracellular distribution of mitochondria"/>
    <property type="evidence" value="ECO:0007669"/>
    <property type="project" value="TreeGrafter"/>
</dbReference>
<evidence type="ECO:0000256" key="8">
    <source>
        <dbReference type="ARBA" id="ARBA00011980"/>
    </source>
</evidence>
<dbReference type="GO" id="GO:0005741">
    <property type="term" value="C:mitochondrial outer membrane"/>
    <property type="evidence" value="ECO:0007669"/>
    <property type="project" value="UniProtKB-SubCell"/>
</dbReference>
<evidence type="ECO:0000256" key="24">
    <source>
        <dbReference type="ARBA" id="ARBA00048040"/>
    </source>
</evidence>
<dbReference type="GO" id="GO:0008017">
    <property type="term" value="F:microtubule binding"/>
    <property type="evidence" value="ECO:0007669"/>
    <property type="project" value="TreeGrafter"/>
</dbReference>
<dbReference type="PANTHER" id="PTHR11566:SF39">
    <property type="entry name" value="DYNAMIN-1-LIKE PROTEIN"/>
    <property type="match status" value="1"/>
</dbReference>
<sequence>MEALIPVINKLQDVFNTVGSDIIQLPQIAVVGTQSSGKSSVLESLVGKDLLPRGTGIVTRRPLILQLVHVDPEDRRKTSEENGVDGEEWGKFLHTKNKVYTDFDEIRQEIENETERVSGNNKGISDEPIQLKIFSPHVVNLTLVDLPGITKVPVGDQPKDIELQIRELILKYISNPNCIILAVTAANTDMATSEALKVAREVDPDGRRTLAVVTKLDLMDAGTDAMDVLMGRVIPVKLGLIGVVNRSQLDINNKKSVADSIRDEHAFLQKKYPSLANRNGTKYLARTLNRLLMHHIRDCLPELKTRINVLAAQYQSLLGSYGEPVEDMSATLLQLITKFATEYCNTIEGTAKYIETAELCGGARICYIFHETFGRTLESVDPLGGLTTIDVLTAIRNATGPRPALFVPEVSFELLVKRQVKRLEEPSLRCVELVHEEMQRIIQHCSNYSTQELLRFPKLHDAIVEVVTSLLRKRLPVTNEMVHNLVAIELAYINTKHPDFADACGLMNNNIEEQRRNRMRELPSAVPRDKSLKGPGGQSVSPTEQPHAEGDGPKMAGGAQGEQEGGTGTWRGMLKKGDEGQGDDKTKPQSSVPASPQKGHAVNLLDVPVPVTRKLSAREQRDCEVIERLIKSYFLIVRKNIQDSVPKAVMHFLVNHVKDSLQSELVGQLYKPALLDDLLTESEDMAQRRNEAADMLKALQKASHVIAEIRETHLW</sequence>
<evidence type="ECO:0000256" key="17">
    <source>
        <dbReference type="ARBA" id="ARBA00023121"/>
    </source>
</evidence>
<dbReference type="PANTHER" id="PTHR11566">
    <property type="entry name" value="DYNAMIN"/>
    <property type="match status" value="1"/>
</dbReference>
<evidence type="ECO:0000256" key="21">
    <source>
        <dbReference type="ARBA" id="ARBA00023140"/>
    </source>
</evidence>
<evidence type="ECO:0000256" key="7">
    <source>
        <dbReference type="ARBA" id="ARBA00004600"/>
    </source>
</evidence>
<comment type="subcellular location">
    <subcellularLocation>
        <location evidence="5">Cytoplasm</location>
        <location evidence="5">Cytosol</location>
    </subcellularLocation>
    <subcellularLocation>
        <location evidence="3">Cytoplasmic vesicle</location>
        <location evidence="3">Secretory vesicle</location>
        <location evidence="3">Synaptic vesicle membrane</location>
    </subcellularLocation>
    <subcellularLocation>
        <location evidence="1">Endomembrane system</location>
        <topology evidence="1">Peripheral membrane protein</topology>
    </subcellularLocation>
    <subcellularLocation>
        <location evidence="6">Golgi apparatus</location>
    </subcellularLocation>
    <subcellularLocation>
        <location evidence="7">Membrane</location>
        <location evidence="7">Clathrin-coated pit</location>
    </subcellularLocation>
    <subcellularLocation>
        <location evidence="4">Mitochondrion outer membrane</location>
        <topology evidence="4">Peripheral membrane protein</topology>
    </subcellularLocation>
    <subcellularLocation>
        <location evidence="2">Peroxisome</location>
    </subcellularLocation>
</comment>
<evidence type="ECO:0000256" key="12">
    <source>
        <dbReference type="ARBA" id="ARBA00022787"/>
    </source>
</evidence>
<keyword evidence="20" id="KW-0472">Membrane</keyword>
<evidence type="ECO:0000313" key="29">
    <source>
        <dbReference type="Proteomes" id="UP000515129"/>
    </source>
</evidence>
<keyword evidence="15" id="KW-0333">Golgi apparatus</keyword>
<dbReference type="Pfam" id="PF02212">
    <property type="entry name" value="GED"/>
    <property type="match status" value="1"/>
</dbReference>
<dbReference type="GO" id="GO:0005777">
    <property type="term" value="C:peroxisome"/>
    <property type="evidence" value="ECO:0007669"/>
    <property type="project" value="UniProtKB-SubCell"/>
</dbReference>
<dbReference type="Gene3D" id="1.20.120.1240">
    <property type="entry name" value="Dynamin, middle domain"/>
    <property type="match status" value="1"/>
</dbReference>
<dbReference type="PROSITE" id="PS51718">
    <property type="entry name" value="G_DYNAMIN_2"/>
    <property type="match status" value="1"/>
</dbReference>
<dbReference type="PROSITE" id="PS51388">
    <property type="entry name" value="GED"/>
    <property type="match status" value="1"/>
</dbReference>
<evidence type="ECO:0000256" key="9">
    <source>
        <dbReference type="ARBA" id="ARBA00018833"/>
    </source>
</evidence>
<keyword evidence="12" id="KW-1000">Mitochondrion outer membrane</keyword>
<reference evidence="30" key="1">
    <citation type="submission" date="2025-08" db="UniProtKB">
        <authorList>
            <consortium name="RefSeq"/>
        </authorList>
    </citation>
    <scope>IDENTIFICATION</scope>
    <source>
        <strain evidence="30">Wakin</strain>
        <tissue evidence="30">Muscle</tissue>
    </source>
</reference>
<dbReference type="InterPro" id="IPR000375">
    <property type="entry name" value="Dynamin_stalk"/>
</dbReference>
<protein>
    <recommendedName>
        <fullName evidence="9">Dynamin-1-like protein</fullName>
        <ecNumber evidence="8">3.6.5.5</ecNumber>
    </recommendedName>
</protein>
<dbReference type="InterPro" id="IPR003130">
    <property type="entry name" value="GED"/>
</dbReference>
<evidence type="ECO:0000259" key="27">
    <source>
        <dbReference type="PROSITE" id="PS51388"/>
    </source>
</evidence>
<keyword evidence="13" id="KW-0378">Hydrolase</keyword>
<dbReference type="Gene3D" id="3.40.50.300">
    <property type="entry name" value="P-loop containing nucleotide triphosphate hydrolases"/>
    <property type="match status" value="1"/>
</dbReference>
<dbReference type="GO" id="GO:0005905">
    <property type="term" value="C:clathrin-coated pit"/>
    <property type="evidence" value="ECO:0007669"/>
    <property type="project" value="UniProtKB-SubCell"/>
</dbReference>
<evidence type="ECO:0000256" key="13">
    <source>
        <dbReference type="ARBA" id="ARBA00022801"/>
    </source>
</evidence>
<dbReference type="SMART" id="SM00053">
    <property type="entry name" value="DYNc"/>
    <property type="match status" value="1"/>
</dbReference>
<dbReference type="InterPro" id="IPR001401">
    <property type="entry name" value="Dynamin_GTPase"/>
</dbReference>
<keyword evidence="14" id="KW-0770">Synapse</keyword>
<name>A0A6P6JD75_CARAU</name>
<evidence type="ECO:0000256" key="25">
    <source>
        <dbReference type="RuleBase" id="RU003932"/>
    </source>
</evidence>
<dbReference type="SUPFAM" id="SSF52540">
    <property type="entry name" value="P-loop containing nucleoside triphosphate hydrolases"/>
    <property type="match status" value="1"/>
</dbReference>
<evidence type="ECO:0000256" key="22">
    <source>
        <dbReference type="ARBA" id="ARBA00023176"/>
    </source>
</evidence>
<keyword evidence="29" id="KW-1185">Reference proteome</keyword>
<dbReference type="GO" id="GO:0006897">
    <property type="term" value="P:endocytosis"/>
    <property type="evidence" value="ECO:0007669"/>
    <property type="project" value="TreeGrafter"/>
</dbReference>
<keyword evidence="10" id="KW-0963">Cytoplasm</keyword>
<feature type="domain" description="GED" evidence="27">
    <location>
        <begin position="623"/>
        <end position="714"/>
    </location>
</feature>
<dbReference type="InterPro" id="IPR030381">
    <property type="entry name" value="G_DYNAMIN_dom"/>
</dbReference>
<evidence type="ECO:0000256" key="5">
    <source>
        <dbReference type="ARBA" id="ARBA00004514"/>
    </source>
</evidence>
<accession>A0A6P6JD75</accession>
<dbReference type="Pfam" id="PF00350">
    <property type="entry name" value="Dynamin_N"/>
    <property type="match status" value="1"/>
</dbReference>
<dbReference type="InterPro" id="IPR020850">
    <property type="entry name" value="GED_dom"/>
</dbReference>
<keyword evidence="17" id="KW-0446">Lipid-binding</keyword>
<proteinExistence type="inferred from homology"/>
<dbReference type="GO" id="GO:0043653">
    <property type="term" value="P:mitochondrial fragmentation involved in apoptotic process"/>
    <property type="evidence" value="ECO:0007669"/>
    <property type="project" value="TreeGrafter"/>
</dbReference>
<keyword evidence="16" id="KW-0090">Biological rhythms</keyword>
<evidence type="ECO:0000313" key="30">
    <source>
        <dbReference type="RefSeq" id="XP_026058399.1"/>
    </source>
</evidence>
<dbReference type="GO" id="GO:0003924">
    <property type="term" value="F:GTPase activity"/>
    <property type="evidence" value="ECO:0007669"/>
    <property type="project" value="InterPro"/>
</dbReference>
<evidence type="ECO:0000256" key="11">
    <source>
        <dbReference type="ARBA" id="ARBA00022741"/>
    </source>
</evidence>
<evidence type="ECO:0000256" key="15">
    <source>
        <dbReference type="ARBA" id="ARBA00023034"/>
    </source>
</evidence>
<dbReference type="Proteomes" id="UP000515129">
    <property type="component" value="Chromosome 25"/>
</dbReference>
<keyword evidence="19 25" id="KW-0342">GTP-binding</keyword>
<keyword evidence="18" id="KW-0496">Mitochondrion</keyword>
<keyword evidence="22" id="KW-0168">Coated pit</keyword>
<dbReference type="EC" id="3.6.5.5" evidence="8"/>
<gene>
    <name evidence="30" type="primary">dnm1l</name>
</gene>
<evidence type="ECO:0000256" key="19">
    <source>
        <dbReference type="ARBA" id="ARBA00023134"/>
    </source>
</evidence>
<dbReference type="GO" id="GO:0008289">
    <property type="term" value="F:lipid binding"/>
    <property type="evidence" value="ECO:0007669"/>
    <property type="project" value="UniProtKB-KW"/>
</dbReference>
<feature type="domain" description="Dynamin-type G" evidence="28">
    <location>
        <begin position="22"/>
        <end position="301"/>
    </location>
</feature>
<dbReference type="GO" id="GO:0030672">
    <property type="term" value="C:synaptic vesicle membrane"/>
    <property type="evidence" value="ECO:0007669"/>
    <property type="project" value="UniProtKB-SubCell"/>
</dbReference>
<dbReference type="AlphaFoldDB" id="A0A6P6JD75"/>
<evidence type="ECO:0000259" key="28">
    <source>
        <dbReference type="PROSITE" id="PS51718"/>
    </source>
</evidence>
<organism evidence="29 30">
    <name type="scientific">Carassius auratus</name>
    <name type="common">Goldfish</name>
    <dbReference type="NCBI Taxonomy" id="7957"/>
    <lineage>
        <taxon>Eukaryota</taxon>
        <taxon>Metazoa</taxon>
        <taxon>Chordata</taxon>
        <taxon>Craniata</taxon>
        <taxon>Vertebrata</taxon>
        <taxon>Euteleostomi</taxon>
        <taxon>Actinopterygii</taxon>
        <taxon>Neopterygii</taxon>
        <taxon>Teleostei</taxon>
        <taxon>Ostariophysi</taxon>
        <taxon>Cypriniformes</taxon>
        <taxon>Cyprinidae</taxon>
        <taxon>Cyprininae</taxon>
        <taxon>Carassius</taxon>
    </lineage>
</organism>
<evidence type="ECO:0000256" key="14">
    <source>
        <dbReference type="ARBA" id="ARBA00023018"/>
    </source>
</evidence>
<feature type="region of interest" description="Disordered" evidence="26">
    <location>
        <begin position="524"/>
        <end position="603"/>
    </location>
</feature>
<dbReference type="SMART" id="SM00302">
    <property type="entry name" value="GED"/>
    <property type="match status" value="1"/>
</dbReference>
<feature type="compositionally biased region" description="Gly residues" evidence="26">
    <location>
        <begin position="558"/>
        <end position="569"/>
    </location>
</feature>
<dbReference type="GO" id="GO:0048511">
    <property type="term" value="P:rhythmic process"/>
    <property type="evidence" value="ECO:0007669"/>
    <property type="project" value="UniProtKB-KW"/>
</dbReference>
<dbReference type="InterPro" id="IPR045063">
    <property type="entry name" value="Dynamin_N"/>
</dbReference>
<dbReference type="PROSITE" id="PS00410">
    <property type="entry name" value="G_DYNAMIN_1"/>
    <property type="match status" value="1"/>
</dbReference>
<dbReference type="InterPro" id="IPR019762">
    <property type="entry name" value="Dynamin_GTPase_CS"/>
</dbReference>
<dbReference type="GO" id="GO:0005874">
    <property type="term" value="C:microtubule"/>
    <property type="evidence" value="ECO:0007669"/>
    <property type="project" value="TreeGrafter"/>
</dbReference>
<dbReference type="PRINTS" id="PR00195">
    <property type="entry name" value="DYNAMIN"/>
</dbReference>
<dbReference type="GO" id="GO:0005794">
    <property type="term" value="C:Golgi apparatus"/>
    <property type="evidence" value="ECO:0007669"/>
    <property type="project" value="UniProtKB-SubCell"/>
</dbReference>
<evidence type="ECO:0000256" key="10">
    <source>
        <dbReference type="ARBA" id="ARBA00022490"/>
    </source>
</evidence>
<dbReference type="GO" id="GO:0005829">
    <property type="term" value="C:cytosol"/>
    <property type="evidence" value="ECO:0007669"/>
    <property type="project" value="UniProtKB-SubCell"/>
</dbReference>
<keyword evidence="11 25" id="KW-0547">Nucleotide-binding</keyword>
<comment type="catalytic activity">
    <reaction evidence="24">
        <text>GTP + H2O = GDP + phosphate + H(+)</text>
        <dbReference type="Rhea" id="RHEA:19669"/>
        <dbReference type="ChEBI" id="CHEBI:15377"/>
        <dbReference type="ChEBI" id="CHEBI:15378"/>
        <dbReference type="ChEBI" id="CHEBI:37565"/>
        <dbReference type="ChEBI" id="CHEBI:43474"/>
        <dbReference type="ChEBI" id="CHEBI:58189"/>
        <dbReference type="EC" id="3.6.5.5"/>
    </reaction>
</comment>
<dbReference type="CDD" id="cd08771">
    <property type="entry name" value="DLP_1"/>
    <property type="match status" value="1"/>
</dbReference>
<evidence type="ECO:0000256" key="4">
    <source>
        <dbReference type="ARBA" id="ARBA00004450"/>
    </source>
</evidence>
<evidence type="ECO:0000256" key="26">
    <source>
        <dbReference type="SAM" id="MobiDB-lite"/>
    </source>
</evidence>
<comment type="similarity">
    <text evidence="25">Belongs to the TRAFAC class dynamin-like GTPase superfamily. Dynamin/Fzo/YdjA family.</text>
</comment>
<dbReference type="InterPro" id="IPR027417">
    <property type="entry name" value="P-loop_NTPase"/>
</dbReference>
<evidence type="ECO:0000256" key="23">
    <source>
        <dbReference type="ARBA" id="ARBA00023329"/>
    </source>
</evidence>
<keyword evidence="21" id="KW-0576">Peroxisome</keyword>
<dbReference type="RefSeq" id="XP_026058399.1">
    <property type="nucleotide sequence ID" value="XM_026202614.1"/>
</dbReference>
<evidence type="ECO:0000256" key="18">
    <source>
        <dbReference type="ARBA" id="ARBA00023128"/>
    </source>
</evidence>
<dbReference type="Pfam" id="PF01031">
    <property type="entry name" value="Dynamin_M"/>
    <property type="match status" value="1"/>
</dbReference>
<dbReference type="GO" id="GO:0005525">
    <property type="term" value="F:GTP binding"/>
    <property type="evidence" value="ECO:0007669"/>
    <property type="project" value="UniProtKB-KW"/>
</dbReference>
<evidence type="ECO:0000256" key="1">
    <source>
        <dbReference type="ARBA" id="ARBA00004184"/>
    </source>
</evidence>
<dbReference type="GO" id="GO:0016559">
    <property type="term" value="P:peroxisome fission"/>
    <property type="evidence" value="ECO:0007669"/>
    <property type="project" value="TreeGrafter"/>
</dbReference>